<dbReference type="EMBL" id="MCIB01000037">
    <property type="protein sequence ID" value="RKD29558.1"/>
    <property type="molecule type" value="Genomic_DNA"/>
</dbReference>
<proteinExistence type="inferred from homology"/>
<evidence type="ECO:0000256" key="1">
    <source>
        <dbReference type="ARBA" id="ARBA00011028"/>
    </source>
</evidence>
<evidence type="ECO:0000256" key="4">
    <source>
        <dbReference type="SAM" id="Coils"/>
    </source>
</evidence>
<gene>
    <name evidence="6" type="ORF">BET03_05730</name>
</gene>
<keyword evidence="4" id="KW-0175">Coiled coil</keyword>
<keyword evidence="2" id="KW-0813">Transport</keyword>
<dbReference type="Pfam" id="PF01297">
    <property type="entry name" value="ZnuA"/>
    <property type="match status" value="1"/>
</dbReference>
<dbReference type="InterPro" id="IPR006127">
    <property type="entry name" value="ZnuA-like"/>
</dbReference>
<keyword evidence="3" id="KW-0732">Signal</keyword>
<accession>A0A419SWF1</accession>
<dbReference type="Proteomes" id="UP000284177">
    <property type="component" value="Unassembled WGS sequence"/>
</dbReference>
<keyword evidence="7" id="KW-1185">Reference proteome</keyword>
<dbReference type="AlphaFoldDB" id="A0A419SWF1"/>
<comment type="caution">
    <text evidence="6">The sequence shown here is derived from an EMBL/GenBank/DDBJ whole genome shotgun (WGS) entry which is preliminary data.</text>
</comment>
<reference evidence="6 7" key="1">
    <citation type="submission" date="2016-08" db="EMBL/GenBank/DDBJ databases">
        <title>Novel Firmicutes and Novel Genomes.</title>
        <authorList>
            <person name="Poppleton D.I."/>
            <person name="Gribaldo S."/>
        </authorList>
    </citation>
    <scope>NUCLEOTIDE SEQUENCE [LARGE SCALE GENOMIC DNA]</scope>
    <source>
        <strain evidence="6 7">CTT3</strain>
    </source>
</reference>
<dbReference type="GO" id="GO:0030001">
    <property type="term" value="P:metal ion transport"/>
    <property type="evidence" value="ECO:0007669"/>
    <property type="project" value="InterPro"/>
</dbReference>
<comment type="similarity">
    <text evidence="1">Belongs to the bacterial solute-binding protein 9 family.</text>
</comment>
<dbReference type="PROSITE" id="PS51257">
    <property type="entry name" value="PROKAR_LIPOPROTEIN"/>
    <property type="match status" value="1"/>
</dbReference>
<dbReference type="GO" id="GO:0046872">
    <property type="term" value="F:metal ion binding"/>
    <property type="evidence" value="ECO:0007669"/>
    <property type="project" value="InterPro"/>
</dbReference>
<evidence type="ECO:0000256" key="2">
    <source>
        <dbReference type="ARBA" id="ARBA00022448"/>
    </source>
</evidence>
<dbReference type="RefSeq" id="WP_120170506.1">
    <property type="nucleotide sequence ID" value="NZ_MCIB01000037.1"/>
</dbReference>
<evidence type="ECO:0000256" key="5">
    <source>
        <dbReference type="SAM" id="MobiDB-lite"/>
    </source>
</evidence>
<dbReference type="InterPro" id="IPR050492">
    <property type="entry name" value="Bact_metal-bind_prot9"/>
</dbReference>
<protein>
    <submittedName>
        <fullName evidence="6">ABC transporter substrate-binding protein</fullName>
    </submittedName>
</protein>
<evidence type="ECO:0000313" key="7">
    <source>
        <dbReference type="Proteomes" id="UP000284177"/>
    </source>
</evidence>
<sequence>MKLKRNLTILIFVMAILLIGCSNKALESNSKNKPMVVVSIVPQKTFVKAVAGDLVDVTVMIPPGNSPANYQPSPKEMKDLSKSLLYFSIGVPTEEVNILPKIKDFNNKIKVVSLADEVGKIYPHRYFENDNDRHSHDNEDEHNHSGRDPHIWLSPKRVKIMVDVIADELGKLDPNNKDIYEKNAKEYIEKLDNLDKDIRDVLSDVNNRAFIIYHPVLGYFADDYNLEMISIEKEGKEATVKGIQEIIDTAKKKNIKVIFYQAEIDSPQTKVLAEEIGGKIQIIEPLAPNYIENMKKIAYTFKQVLKPQD</sequence>
<dbReference type="Gene3D" id="3.40.50.1980">
    <property type="entry name" value="Nitrogenase molybdenum iron protein domain"/>
    <property type="match status" value="2"/>
</dbReference>
<feature type="coiled-coil region" evidence="4">
    <location>
        <begin position="177"/>
        <end position="204"/>
    </location>
</feature>
<evidence type="ECO:0000313" key="6">
    <source>
        <dbReference type="EMBL" id="RKD29558.1"/>
    </source>
</evidence>
<evidence type="ECO:0000256" key="3">
    <source>
        <dbReference type="ARBA" id="ARBA00022729"/>
    </source>
</evidence>
<dbReference type="PANTHER" id="PTHR42953">
    <property type="entry name" value="HIGH-AFFINITY ZINC UPTAKE SYSTEM PROTEIN ZNUA-RELATED"/>
    <property type="match status" value="1"/>
</dbReference>
<name>A0A419SWF1_9FIRM</name>
<dbReference type="PANTHER" id="PTHR42953:SF3">
    <property type="entry name" value="HIGH-AFFINITY ZINC UPTAKE SYSTEM PROTEIN ZNUA"/>
    <property type="match status" value="1"/>
</dbReference>
<dbReference type="SUPFAM" id="SSF53807">
    <property type="entry name" value="Helical backbone' metal receptor"/>
    <property type="match status" value="1"/>
</dbReference>
<organism evidence="6 7">
    <name type="scientific">Thermohalobacter berrensis</name>
    <dbReference type="NCBI Taxonomy" id="99594"/>
    <lineage>
        <taxon>Bacteria</taxon>
        <taxon>Bacillati</taxon>
        <taxon>Bacillota</taxon>
        <taxon>Tissierellia</taxon>
        <taxon>Tissierellales</taxon>
        <taxon>Thermohalobacteraceae</taxon>
        <taxon>Thermohalobacter</taxon>
    </lineage>
</organism>
<feature type="region of interest" description="Disordered" evidence="5">
    <location>
        <begin position="127"/>
        <end position="149"/>
    </location>
</feature>
<dbReference type="OrthoDB" id="9810636at2"/>